<dbReference type="SUPFAM" id="SSF56112">
    <property type="entry name" value="Protein kinase-like (PK-like)"/>
    <property type="match status" value="1"/>
</dbReference>
<evidence type="ECO:0000313" key="15">
    <source>
        <dbReference type="EMBL" id="OXA55217.1"/>
    </source>
</evidence>
<evidence type="ECO:0000313" key="16">
    <source>
        <dbReference type="Proteomes" id="UP000198287"/>
    </source>
</evidence>
<dbReference type="Pfam" id="PF00069">
    <property type="entry name" value="Pkinase"/>
    <property type="match status" value="1"/>
</dbReference>
<dbReference type="InterPro" id="IPR039046">
    <property type="entry name" value="PDPK1"/>
</dbReference>
<dbReference type="PANTHER" id="PTHR24356:SF163">
    <property type="entry name" value="3-PHOSPHOINOSITIDE-DEPENDENT PROTEIN KINASE 1-RELATED"/>
    <property type="match status" value="1"/>
</dbReference>
<dbReference type="GO" id="GO:0007010">
    <property type="term" value="P:cytoskeleton organization"/>
    <property type="evidence" value="ECO:0007669"/>
    <property type="project" value="UniProtKB-ARBA"/>
</dbReference>
<keyword evidence="16" id="KW-1185">Reference proteome</keyword>
<comment type="similarity">
    <text evidence="1">Belongs to the protein kinase superfamily. AGC Ser/Thr protein kinase family. PDPK1 subfamily.</text>
</comment>
<keyword evidence="8 15" id="KW-0418">Kinase</keyword>
<evidence type="ECO:0000256" key="6">
    <source>
        <dbReference type="ARBA" id="ARBA00022679"/>
    </source>
</evidence>
<keyword evidence="5" id="KW-0597">Phosphoprotein</keyword>
<dbReference type="InterPro" id="IPR011009">
    <property type="entry name" value="Kinase-like_dom_sf"/>
</dbReference>
<dbReference type="Proteomes" id="UP000198287">
    <property type="component" value="Unassembled WGS sequence"/>
</dbReference>
<dbReference type="PANTHER" id="PTHR24356">
    <property type="entry name" value="SERINE/THREONINE-PROTEIN KINASE"/>
    <property type="match status" value="1"/>
</dbReference>
<evidence type="ECO:0000256" key="1">
    <source>
        <dbReference type="ARBA" id="ARBA00010006"/>
    </source>
</evidence>
<organism evidence="15 16">
    <name type="scientific">Folsomia candida</name>
    <name type="common">Springtail</name>
    <dbReference type="NCBI Taxonomy" id="158441"/>
    <lineage>
        <taxon>Eukaryota</taxon>
        <taxon>Metazoa</taxon>
        <taxon>Ecdysozoa</taxon>
        <taxon>Arthropoda</taxon>
        <taxon>Hexapoda</taxon>
        <taxon>Collembola</taxon>
        <taxon>Entomobryomorpha</taxon>
        <taxon>Isotomoidea</taxon>
        <taxon>Isotomidae</taxon>
        <taxon>Proisotominae</taxon>
        <taxon>Folsomia</taxon>
    </lineage>
</organism>
<dbReference type="Gene3D" id="2.30.29.30">
    <property type="entry name" value="Pleckstrin-homology domain (PH domain)/Phosphotyrosine-binding domain (PTB)"/>
    <property type="match status" value="1"/>
</dbReference>
<evidence type="ECO:0000256" key="4">
    <source>
        <dbReference type="ARBA" id="ARBA00022527"/>
    </source>
</evidence>
<dbReference type="OMA" id="QYRVPDN"/>
<evidence type="ECO:0000256" key="13">
    <source>
        <dbReference type="SAM" id="MobiDB-lite"/>
    </source>
</evidence>
<accession>A0A226EDU7</accession>
<sequence>MSNIAGGGGGGSGENEASTLEPAKKRPEDFIFGKMVGEGSFSSVYLAKDVKTGKEYAIKVCDKQHIIREKKAESIRREKDIMTILSANRDPTAPYFVQLYATFQDAHRLFFVMTFAYGGELLKQLNSRKKFTKNVSRFYGGEIVQALRHMHKLKICHRDLKPENILLNEQGHILITDFGSGKELVTIPVAATQEPAKNGDPEKPVTGRARSNSFVGTAQYVSPEILQGRYSDVGPAADLWALGCILFQFMAGRTPFQAASEFLIFKKILSLDFQFPEENFDEDSKDIISKLLKLQFTERLGAQDAKFYTSIQEHPFFAELDFDTLHSQRVPLAEENPTADSPTSPLRLIKIQIPSDYEPGFNPRVIAERFLRSSSDEDLRWEDHHARVSSEDGSEGSGPITPSNENNDVNSAAQLLNTMNIDAQNRCNSECIGSPPRRCSRGKMAFPLDVQERLTRLEEQAKSNEWHKCVKGNLILKQGLVTKRKGLFARRRMLLLTEGPHLFYCDPNNMTVKGEIPWSKKLKPEAKDFKVFNIQTPNRTYNLEDPSGFALAWCEAISVLHQQTYGNTESN</sequence>
<proteinExistence type="inferred from homology"/>
<gene>
    <name evidence="15" type="ORF">Fcan01_09768</name>
</gene>
<evidence type="ECO:0000256" key="3">
    <source>
        <dbReference type="ARBA" id="ARBA00018538"/>
    </source>
</evidence>
<dbReference type="PROSITE" id="PS00107">
    <property type="entry name" value="PROTEIN_KINASE_ATP"/>
    <property type="match status" value="1"/>
</dbReference>
<dbReference type="InterPro" id="IPR050236">
    <property type="entry name" value="Ser_Thr_kinase_AGC"/>
</dbReference>
<comment type="catalytic activity">
    <reaction evidence="10">
        <text>L-threonyl-[protein] + ATP = O-phospho-L-threonyl-[protein] + ADP + H(+)</text>
        <dbReference type="Rhea" id="RHEA:46608"/>
        <dbReference type="Rhea" id="RHEA-COMP:11060"/>
        <dbReference type="Rhea" id="RHEA-COMP:11605"/>
        <dbReference type="ChEBI" id="CHEBI:15378"/>
        <dbReference type="ChEBI" id="CHEBI:30013"/>
        <dbReference type="ChEBI" id="CHEBI:30616"/>
        <dbReference type="ChEBI" id="CHEBI:61977"/>
        <dbReference type="ChEBI" id="CHEBI:456216"/>
        <dbReference type="EC" id="2.7.11.1"/>
    </reaction>
</comment>
<feature type="region of interest" description="Disordered" evidence="13">
    <location>
        <begin position="1"/>
        <end position="21"/>
    </location>
</feature>
<dbReference type="InterPro" id="IPR008271">
    <property type="entry name" value="Ser/Thr_kinase_AS"/>
</dbReference>
<dbReference type="Gene3D" id="1.10.510.10">
    <property type="entry name" value="Transferase(Phosphotransferase) domain 1"/>
    <property type="match status" value="1"/>
</dbReference>
<dbReference type="FunFam" id="1.10.510.10:FF:000024">
    <property type="entry name" value="Probable serine/threonine-protein kinase cot-1"/>
    <property type="match status" value="1"/>
</dbReference>
<dbReference type="PROSITE" id="PS50011">
    <property type="entry name" value="PROTEIN_KINASE_DOM"/>
    <property type="match status" value="1"/>
</dbReference>
<dbReference type="Gene3D" id="3.30.200.20">
    <property type="entry name" value="Phosphorylase Kinase, domain 1"/>
    <property type="match status" value="1"/>
</dbReference>
<keyword evidence="4" id="KW-0723">Serine/threonine-protein kinase</keyword>
<dbReference type="Pfam" id="PF14593">
    <property type="entry name" value="PH_3"/>
    <property type="match status" value="1"/>
</dbReference>
<feature type="region of interest" description="Disordered" evidence="13">
    <location>
        <begin position="385"/>
        <end position="408"/>
    </location>
</feature>
<dbReference type="GO" id="GO:0035556">
    <property type="term" value="P:intracellular signal transduction"/>
    <property type="evidence" value="ECO:0007669"/>
    <property type="project" value="TreeGrafter"/>
</dbReference>
<dbReference type="InterPro" id="IPR000719">
    <property type="entry name" value="Prot_kinase_dom"/>
</dbReference>
<evidence type="ECO:0000256" key="2">
    <source>
        <dbReference type="ARBA" id="ARBA00012513"/>
    </source>
</evidence>
<evidence type="ECO:0000256" key="11">
    <source>
        <dbReference type="ARBA" id="ARBA00048679"/>
    </source>
</evidence>
<comment type="catalytic activity">
    <reaction evidence="11">
        <text>L-seryl-[protein] + ATP = O-phospho-L-seryl-[protein] + ADP + H(+)</text>
        <dbReference type="Rhea" id="RHEA:17989"/>
        <dbReference type="Rhea" id="RHEA-COMP:9863"/>
        <dbReference type="Rhea" id="RHEA-COMP:11604"/>
        <dbReference type="ChEBI" id="CHEBI:15378"/>
        <dbReference type="ChEBI" id="CHEBI:29999"/>
        <dbReference type="ChEBI" id="CHEBI:30616"/>
        <dbReference type="ChEBI" id="CHEBI:83421"/>
        <dbReference type="ChEBI" id="CHEBI:456216"/>
        <dbReference type="EC" id="2.7.11.1"/>
    </reaction>
</comment>
<dbReference type="SMART" id="SM00220">
    <property type="entry name" value="S_TKc"/>
    <property type="match status" value="1"/>
</dbReference>
<feature type="domain" description="Protein kinase" evidence="14">
    <location>
        <begin position="30"/>
        <end position="317"/>
    </location>
</feature>
<evidence type="ECO:0000256" key="7">
    <source>
        <dbReference type="ARBA" id="ARBA00022741"/>
    </source>
</evidence>
<evidence type="ECO:0000259" key="14">
    <source>
        <dbReference type="PROSITE" id="PS50011"/>
    </source>
</evidence>
<keyword evidence="6" id="KW-0808">Transferase</keyword>
<dbReference type="FunFam" id="3.30.200.20:FF:000191">
    <property type="entry name" value="3-phosphoinositide-dependent protein kinase 2-like"/>
    <property type="match status" value="1"/>
</dbReference>
<comment type="caution">
    <text evidence="15">The sequence shown here is derived from an EMBL/GenBank/DDBJ whole genome shotgun (WGS) entry which is preliminary data.</text>
</comment>
<protein>
    <recommendedName>
        <fullName evidence="3">3-phosphoinositide-dependent protein kinase 1</fullName>
        <ecNumber evidence="2">2.7.11.1</ecNumber>
    </recommendedName>
</protein>
<dbReference type="STRING" id="158441.A0A226EDU7"/>
<reference evidence="15 16" key="1">
    <citation type="submission" date="2015-12" db="EMBL/GenBank/DDBJ databases">
        <title>The genome of Folsomia candida.</title>
        <authorList>
            <person name="Faddeeva A."/>
            <person name="Derks M.F."/>
            <person name="Anvar Y."/>
            <person name="Smit S."/>
            <person name="Van Straalen N."/>
            <person name="Roelofs D."/>
        </authorList>
    </citation>
    <scope>NUCLEOTIDE SEQUENCE [LARGE SCALE GENOMIC DNA]</scope>
    <source>
        <strain evidence="15 16">VU population</strain>
        <tissue evidence="15">Whole body</tissue>
    </source>
</reference>
<keyword evidence="7 12" id="KW-0547">Nucleotide-binding</keyword>
<dbReference type="InterPro" id="IPR033931">
    <property type="entry name" value="PDK1-typ_PH"/>
</dbReference>
<dbReference type="CDD" id="cd05581">
    <property type="entry name" value="STKc_PDK1"/>
    <property type="match status" value="1"/>
</dbReference>
<dbReference type="EC" id="2.7.11.1" evidence="2"/>
<dbReference type="CDD" id="cd01262">
    <property type="entry name" value="PH_PDK1"/>
    <property type="match status" value="1"/>
</dbReference>
<evidence type="ECO:0000256" key="10">
    <source>
        <dbReference type="ARBA" id="ARBA00047899"/>
    </source>
</evidence>
<evidence type="ECO:0000256" key="5">
    <source>
        <dbReference type="ARBA" id="ARBA00022553"/>
    </source>
</evidence>
<evidence type="ECO:0000256" key="9">
    <source>
        <dbReference type="ARBA" id="ARBA00022840"/>
    </source>
</evidence>
<dbReference type="GO" id="GO:0004674">
    <property type="term" value="F:protein serine/threonine kinase activity"/>
    <property type="evidence" value="ECO:0007669"/>
    <property type="project" value="UniProtKB-KW"/>
</dbReference>
<dbReference type="GO" id="GO:0005524">
    <property type="term" value="F:ATP binding"/>
    <property type="evidence" value="ECO:0007669"/>
    <property type="project" value="UniProtKB-UniRule"/>
</dbReference>
<dbReference type="InterPro" id="IPR011993">
    <property type="entry name" value="PH-like_dom_sf"/>
</dbReference>
<keyword evidence="9 12" id="KW-0067">ATP-binding</keyword>
<evidence type="ECO:0000256" key="12">
    <source>
        <dbReference type="PROSITE-ProRule" id="PRU10141"/>
    </source>
</evidence>
<dbReference type="AlphaFoldDB" id="A0A226EDU7"/>
<name>A0A226EDU7_FOLCA</name>
<feature type="binding site" evidence="12">
    <location>
        <position position="59"/>
    </location>
    <ligand>
        <name>ATP</name>
        <dbReference type="ChEBI" id="CHEBI:30616"/>
    </ligand>
</feature>
<feature type="compositionally biased region" description="Gly residues" evidence="13">
    <location>
        <begin position="1"/>
        <end position="13"/>
    </location>
</feature>
<dbReference type="PROSITE" id="PS00108">
    <property type="entry name" value="PROTEIN_KINASE_ST"/>
    <property type="match status" value="1"/>
</dbReference>
<dbReference type="SUPFAM" id="SSF50729">
    <property type="entry name" value="PH domain-like"/>
    <property type="match status" value="1"/>
</dbReference>
<dbReference type="OrthoDB" id="347657at2759"/>
<evidence type="ECO:0000256" key="8">
    <source>
        <dbReference type="ARBA" id="ARBA00022777"/>
    </source>
</evidence>
<dbReference type="InterPro" id="IPR017441">
    <property type="entry name" value="Protein_kinase_ATP_BS"/>
</dbReference>
<dbReference type="EMBL" id="LNIX01000004">
    <property type="protein sequence ID" value="OXA55217.1"/>
    <property type="molecule type" value="Genomic_DNA"/>
</dbReference>